<dbReference type="PROSITE" id="PS50943">
    <property type="entry name" value="HTH_CROC1"/>
    <property type="match status" value="1"/>
</dbReference>
<dbReference type="EMBL" id="FRAG01000002">
    <property type="protein sequence ID" value="SHJ54017.1"/>
    <property type="molecule type" value="Genomic_DNA"/>
</dbReference>
<protein>
    <submittedName>
        <fullName evidence="3">Transcriptional regulator, contains XRE-family HTH domain</fullName>
    </submittedName>
</protein>
<dbReference type="SMART" id="SM00530">
    <property type="entry name" value="HTH_XRE"/>
    <property type="match status" value="1"/>
</dbReference>
<keyword evidence="1" id="KW-0238">DNA-binding</keyword>
<dbReference type="SUPFAM" id="SSF47413">
    <property type="entry name" value="lambda repressor-like DNA-binding domains"/>
    <property type="match status" value="1"/>
</dbReference>
<organism evidence="3 4">
    <name type="scientific">Paramaledivibacter caminithermalis (strain DSM 15212 / CIP 107654 / DViRD3)</name>
    <name type="common">Clostridium caminithermale</name>
    <dbReference type="NCBI Taxonomy" id="1121301"/>
    <lineage>
        <taxon>Bacteria</taxon>
        <taxon>Bacillati</taxon>
        <taxon>Bacillota</taxon>
        <taxon>Clostridia</taxon>
        <taxon>Peptostreptococcales</taxon>
        <taxon>Caminicellaceae</taxon>
        <taxon>Paramaledivibacter</taxon>
    </lineage>
</organism>
<name>A0A1M6K523_PARC5</name>
<accession>A0A1M6K523</accession>
<reference evidence="3 4" key="1">
    <citation type="submission" date="2016-11" db="EMBL/GenBank/DDBJ databases">
        <authorList>
            <person name="Jaros S."/>
            <person name="Januszkiewicz K."/>
            <person name="Wedrychowicz H."/>
        </authorList>
    </citation>
    <scope>NUCLEOTIDE SEQUENCE [LARGE SCALE GENOMIC DNA]</scope>
    <source>
        <strain evidence="3 4">DSM 15212</strain>
    </source>
</reference>
<dbReference type="RefSeq" id="WP_073146581.1">
    <property type="nucleotide sequence ID" value="NZ_FRAG01000002.1"/>
</dbReference>
<evidence type="ECO:0000256" key="1">
    <source>
        <dbReference type="ARBA" id="ARBA00023125"/>
    </source>
</evidence>
<dbReference type="InterPro" id="IPR010982">
    <property type="entry name" value="Lambda_DNA-bd_dom_sf"/>
</dbReference>
<dbReference type="OrthoDB" id="9811208at2"/>
<dbReference type="Pfam" id="PF01381">
    <property type="entry name" value="HTH_3"/>
    <property type="match status" value="1"/>
</dbReference>
<dbReference type="CDD" id="cd00093">
    <property type="entry name" value="HTH_XRE"/>
    <property type="match status" value="1"/>
</dbReference>
<dbReference type="Gene3D" id="1.10.260.40">
    <property type="entry name" value="lambda repressor-like DNA-binding domains"/>
    <property type="match status" value="1"/>
</dbReference>
<evidence type="ECO:0000259" key="2">
    <source>
        <dbReference type="PROSITE" id="PS50943"/>
    </source>
</evidence>
<dbReference type="GO" id="GO:0003677">
    <property type="term" value="F:DNA binding"/>
    <property type="evidence" value="ECO:0007669"/>
    <property type="project" value="UniProtKB-KW"/>
</dbReference>
<dbReference type="PANTHER" id="PTHR46558:SF11">
    <property type="entry name" value="HTH-TYPE TRANSCRIPTIONAL REGULATOR XRE"/>
    <property type="match status" value="1"/>
</dbReference>
<dbReference type="STRING" id="1121301.SAMN02745912_00264"/>
<dbReference type="PANTHER" id="PTHR46558">
    <property type="entry name" value="TRACRIPTIONAL REGULATORY PROTEIN-RELATED-RELATED"/>
    <property type="match status" value="1"/>
</dbReference>
<dbReference type="AlphaFoldDB" id="A0A1M6K523"/>
<dbReference type="Proteomes" id="UP000184465">
    <property type="component" value="Unassembled WGS sequence"/>
</dbReference>
<feature type="domain" description="HTH cro/C1-type" evidence="2">
    <location>
        <begin position="7"/>
        <end position="62"/>
    </location>
</feature>
<sequence>MRFGDKLKKLRTEKGLSQKKLGEILNISSRTIGYYETNERFPKDEDTLKAIADYFNVSVDYLLGRTNNPNEVDGYLTDEEADKLADEIIEIYIKKGKIKPGEELTPEKREKILREIEAFIEMTNKLEGN</sequence>
<evidence type="ECO:0000313" key="4">
    <source>
        <dbReference type="Proteomes" id="UP000184465"/>
    </source>
</evidence>
<keyword evidence="4" id="KW-1185">Reference proteome</keyword>
<gene>
    <name evidence="3" type="ORF">SAMN02745912_00264</name>
</gene>
<evidence type="ECO:0000313" key="3">
    <source>
        <dbReference type="EMBL" id="SHJ54017.1"/>
    </source>
</evidence>
<dbReference type="InterPro" id="IPR001387">
    <property type="entry name" value="Cro/C1-type_HTH"/>
</dbReference>
<proteinExistence type="predicted"/>